<evidence type="ECO:0000313" key="2">
    <source>
        <dbReference type="EMBL" id="ART51068.1"/>
    </source>
</evidence>
<sequence>MKGGDRVISPASAQTPGTTPAHPLESSILLPSITAVVLNGFFHGASRDTSAAVHAARQADAHSHPPARCRRSCHGVLALCRTRLNRHTSQPRHRVRLFCIPPRTSRIFV</sequence>
<dbReference type="Proteomes" id="UP000194432">
    <property type="component" value="Chromosome 1"/>
</dbReference>
<feature type="region of interest" description="Disordered" evidence="1">
    <location>
        <begin position="1"/>
        <end position="23"/>
    </location>
</feature>
<name>A0A240U130_9BURK</name>
<keyword evidence="3" id="KW-1185">Reference proteome</keyword>
<dbReference type="AlphaFoldDB" id="A0A240U130"/>
<reference evidence="2 3" key="1">
    <citation type="submission" date="2017-05" db="EMBL/GenBank/DDBJ databases">
        <title>Polyphasic characterization of four soil-derived phenanthrene-degrading Acidovorax strains and proposal of Acidovorax phenanthrenivorans sp. nov.</title>
        <authorList>
            <person name="Singleton D.R."/>
            <person name="Lee J."/>
            <person name="Dickey A.N."/>
            <person name="Stroud A."/>
            <person name="Scholl E.H."/>
            <person name="Wright F.A."/>
            <person name="Aitken M.D."/>
        </authorList>
    </citation>
    <scope>NUCLEOTIDE SEQUENCE [LARGE SCALE GENOMIC DNA]</scope>
    <source>
        <strain evidence="2">NA3</strain>
    </source>
</reference>
<evidence type="ECO:0000256" key="1">
    <source>
        <dbReference type="SAM" id="MobiDB-lite"/>
    </source>
</evidence>
<organism evidence="2 3">
    <name type="scientific">Acidovorax carolinensis</name>
    <dbReference type="NCBI Taxonomy" id="553814"/>
    <lineage>
        <taxon>Bacteria</taxon>
        <taxon>Pseudomonadati</taxon>
        <taxon>Pseudomonadota</taxon>
        <taxon>Betaproteobacteria</taxon>
        <taxon>Burkholderiales</taxon>
        <taxon>Comamonadaceae</taxon>
        <taxon>Acidovorax</taxon>
    </lineage>
</organism>
<protein>
    <submittedName>
        <fullName evidence="2">Uncharacterized protein</fullName>
    </submittedName>
</protein>
<accession>A0A240U130</accession>
<gene>
    <name evidence="2" type="ORF">CBP34_04470</name>
</gene>
<dbReference type="KEGG" id="acin:CBP34_04470"/>
<proteinExistence type="predicted"/>
<dbReference type="EMBL" id="CP021361">
    <property type="protein sequence ID" value="ART51068.1"/>
    <property type="molecule type" value="Genomic_DNA"/>
</dbReference>
<evidence type="ECO:0000313" key="3">
    <source>
        <dbReference type="Proteomes" id="UP000194432"/>
    </source>
</evidence>